<keyword evidence="4" id="KW-0808">Transferase</keyword>
<keyword evidence="11" id="KW-1185">Reference proteome</keyword>
<evidence type="ECO:0000256" key="3">
    <source>
        <dbReference type="ARBA" id="ARBA00022676"/>
    </source>
</evidence>
<dbReference type="PANTHER" id="PTHR33908:SF3">
    <property type="entry name" value="UNDECAPRENYL PHOSPHATE-ALPHA-4-AMINO-4-DEOXY-L-ARABINOSE ARABINOSYL TRANSFERASE"/>
    <property type="match status" value="1"/>
</dbReference>
<feature type="transmembrane region" description="Helical" evidence="8">
    <location>
        <begin position="210"/>
        <end position="225"/>
    </location>
</feature>
<name>A0ABX7PUL1_9BACT</name>
<evidence type="ECO:0000256" key="6">
    <source>
        <dbReference type="ARBA" id="ARBA00022989"/>
    </source>
</evidence>
<sequence>MDSINSPYKKKFPQKPQNFDKAKNLLRLTNAKLSPFSPLLLVFLFSFVLLSAGSYSLPLIDRDEPRFAQAAREMMERKNFIVPFFNGEFRLDKPPLIYWLMVLSYKLLGINEFSARLPSILSCSILAVILYCISYRYSPSVRIIVPISFCFSLQTLLHGRLATADMAMILFVTTAQWAFLNLLNKKSWFWFSIFWISLALGFLAKGPISWLIPLFTFILFRFVFWRKQMAIPSLHLIPGLLLCLSIISLWALPALIETKGLFWKIGIGEHVIRRGMEAFDNRPFIPFYYFISPFLSLFPSSAFFGLFIETLRKKWSMDNAFFLSWFVAPIIIFSFYATELPHYIMPGFPAYFLVTGQGINEGKKTKYSLLFALFFLATFFLFSLFLVSLYPFYGIALNHPLKNVLLSIGLVILLLCLFGGAIMLYGHNLSSRTAPFLMMATSYIALICVLNFLAKDLRCLSLTVKIAPLFKNMPLASQNYAWGYTEPSLVFYSNRLWRWDPPLAQVLPPYFSLRLETETSLFKTLPWPFDEKKHLRSAYKNDSALGTPLPVQASQGEGRIEGLNLGRMSWVKIDFSYHY</sequence>
<feature type="transmembrane region" description="Helical" evidence="8">
    <location>
        <begin position="36"/>
        <end position="57"/>
    </location>
</feature>
<evidence type="ECO:0000256" key="7">
    <source>
        <dbReference type="ARBA" id="ARBA00023136"/>
    </source>
</evidence>
<keyword evidence="3" id="KW-0328">Glycosyltransferase</keyword>
<comment type="subcellular location">
    <subcellularLocation>
        <location evidence="1">Cell membrane</location>
        <topology evidence="1">Multi-pass membrane protein</topology>
    </subcellularLocation>
</comment>
<reference evidence="10 11" key="1">
    <citation type="submission" date="2020-12" db="EMBL/GenBank/DDBJ databases">
        <authorList>
            <person name="Awala S.I."/>
            <person name="Gwak J.-H."/>
            <person name="Kim S.-J."/>
            <person name="Rhee S.-K."/>
        </authorList>
    </citation>
    <scope>NUCLEOTIDE SEQUENCE [LARGE SCALE GENOMIC DNA]</scope>
    <source>
        <strain evidence="10 11">IT5</strain>
    </source>
</reference>
<organism evidence="10 11">
    <name type="scientific">Candidatus Methylacidiphilum infernorum</name>
    <dbReference type="NCBI Taxonomy" id="511746"/>
    <lineage>
        <taxon>Bacteria</taxon>
        <taxon>Pseudomonadati</taxon>
        <taxon>Verrucomicrobiota</taxon>
        <taxon>Methylacidiphilae</taxon>
        <taxon>Methylacidiphilales</taxon>
        <taxon>Methylacidiphilaceae</taxon>
        <taxon>Methylacidiphilum (ex Ratnadevi et al. 2023)</taxon>
    </lineage>
</organism>
<feature type="transmembrane region" description="Helical" evidence="8">
    <location>
        <begin position="436"/>
        <end position="454"/>
    </location>
</feature>
<feature type="transmembrane region" description="Helical" evidence="8">
    <location>
        <begin position="404"/>
        <end position="424"/>
    </location>
</feature>
<feature type="domain" description="Glycosyltransferase RgtA/B/C/D-like" evidence="9">
    <location>
        <begin position="92"/>
        <end position="248"/>
    </location>
</feature>
<keyword evidence="6 8" id="KW-1133">Transmembrane helix</keyword>
<accession>A0ABX7PUL1</accession>
<feature type="transmembrane region" description="Helical" evidence="8">
    <location>
        <begin position="157"/>
        <end position="180"/>
    </location>
</feature>
<keyword evidence="2" id="KW-1003">Cell membrane</keyword>
<gene>
    <name evidence="10" type="ORF">EM20IM_09395</name>
</gene>
<evidence type="ECO:0000256" key="5">
    <source>
        <dbReference type="ARBA" id="ARBA00022692"/>
    </source>
</evidence>
<dbReference type="InterPro" id="IPR050297">
    <property type="entry name" value="LipidA_mod_glycosyltrf_83"/>
</dbReference>
<dbReference type="Pfam" id="PF13231">
    <property type="entry name" value="PMT_2"/>
    <property type="match status" value="1"/>
</dbReference>
<dbReference type="InterPro" id="IPR038731">
    <property type="entry name" value="RgtA/B/C-like"/>
</dbReference>
<dbReference type="EMBL" id="CP065956">
    <property type="protein sequence ID" value="QSR86676.1"/>
    <property type="molecule type" value="Genomic_DNA"/>
</dbReference>
<evidence type="ECO:0000256" key="1">
    <source>
        <dbReference type="ARBA" id="ARBA00004651"/>
    </source>
</evidence>
<dbReference type="Proteomes" id="UP000663088">
    <property type="component" value="Chromosome"/>
</dbReference>
<keyword evidence="7 8" id="KW-0472">Membrane</keyword>
<evidence type="ECO:0000313" key="10">
    <source>
        <dbReference type="EMBL" id="QSR86676.1"/>
    </source>
</evidence>
<dbReference type="PANTHER" id="PTHR33908">
    <property type="entry name" value="MANNOSYLTRANSFERASE YKCB-RELATED"/>
    <property type="match status" value="1"/>
</dbReference>
<evidence type="ECO:0000256" key="2">
    <source>
        <dbReference type="ARBA" id="ARBA00022475"/>
    </source>
</evidence>
<evidence type="ECO:0000259" key="9">
    <source>
        <dbReference type="Pfam" id="PF13231"/>
    </source>
</evidence>
<feature type="transmembrane region" description="Helical" evidence="8">
    <location>
        <begin position="120"/>
        <end position="137"/>
    </location>
</feature>
<evidence type="ECO:0000256" key="4">
    <source>
        <dbReference type="ARBA" id="ARBA00022679"/>
    </source>
</evidence>
<feature type="transmembrane region" description="Helical" evidence="8">
    <location>
        <begin position="320"/>
        <end position="337"/>
    </location>
</feature>
<feature type="transmembrane region" description="Helical" evidence="8">
    <location>
        <begin position="237"/>
        <end position="256"/>
    </location>
</feature>
<protein>
    <submittedName>
        <fullName evidence="10">Glycosyltransferase family 39 protein</fullName>
    </submittedName>
</protein>
<feature type="transmembrane region" description="Helical" evidence="8">
    <location>
        <begin position="367"/>
        <end position="392"/>
    </location>
</feature>
<evidence type="ECO:0000256" key="8">
    <source>
        <dbReference type="SAM" id="Phobius"/>
    </source>
</evidence>
<keyword evidence="5 8" id="KW-0812">Transmembrane</keyword>
<feature type="transmembrane region" description="Helical" evidence="8">
    <location>
        <begin position="287"/>
        <end position="308"/>
    </location>
</feature>
<evidence type="ECO:0000313" key="11">
    <source>
        <dbReference type="Proteomes" id="UP000663088"/>
    </source>
</evidence>
<proteinExistence type="predicted"/>
<dbReference type="RefSeq" id="WP_206846620.1">
    <property type="nucleotide sequence ID" value="NZ_CP065956.1"/>
</dbReference>